<keyword evidence="3" id="KW-1185">Reference proteome</keyword>
<accession>A0A9P8Q2V4</accession>
<dbReference type="Proteomes" id="UP000774326">
    <property type="component" value="Unassembled WGS sequence"/>
</dbReference>
<keyword evidence="1" id="KW-0732">Signal</keyword>
<sequence>MNFIPSLTLIHCLFSILIFCDSAKAINTNSLAQWVCLNQYIEGTILAFLNINEDDAVLDEILYNSQRSLRMINAEIVLIRDYISCVAGS</sequence>
<dbReference type="AlphaFoldDB" id="A0A9P8Q2V4"/>
<feature type="chain" id="PRO_5040409683" evidence="1">
    <location>
        <begin position="26"/>
        <end position="89"/>
    </location>
</feature>
<comment type="caution">
    <text evidence="2">The sequence shown here is derived from an EMBL/GenBank/DDBJ whole genome shotgun (WGS) entry which is preliminary data.</text>
</comment>
<reference evidence="2" key="1">
    <citation type="journal article" date="2021" name="Open Biol.">
        <title>Shared evolutionary footprints suggest mitochondrial oxidative damage underlies multiple complex I losses in fungi.</title>
        <authorList>
            <person name="Schikora-Tamarit M.A."/>
            <person name="Marcet-Houben M."/>
            <person name="Nosek J."/>
            <person name="Gabaldon T."/>
        </authorList>
    </citation>
    <scope>NUCLEOTIDE SEQUENCE</scope>
    <source>
        <strain evidence="2">CBS2887</strain>
    </source>
</reference>
<proteinExistence type="predicted"/>
<gene>
    <name evidence="2" type="ORF">WICPIJ_006928</name>
</gene>
<protein>
    <submittedName>
        <fullName evidence="2">Uncharacterized protein</fullName>
    </submittedName>
</protein>
<evidence type="ECO:0000313" key="2">
    <source>
        <dbReference type="EMBL" id="KAH3682125.1"/>
    </source>
</evidence>
<dbReference type="EMBL" id="JAEUBG010003944">
    <property type="protein sequence ID" value="KAH3682125.1"/>
    <property type="molecule type" value="Genomic_DNA"/>
</dbReference>
<reference evidence="2" key="2">
    <citation type="submission" date="2021-01" db="EMBL/GenBank/DDBJ databases">
        <authorList>
            <person name="Schikora-Tamarit M.A."/>
        </authorList>
    </citation>
    <scope>NUCLEOTIDE SEQUENCE</scope>
    <source>
        <strain evidence="2">CBS2887</strain>
    </source>
</reference>
<evidence type="ECO:0000256" key="1">
    <source>
        <dbReference type="SAM" id="SignalP"/>
    </source>
</evidence>
<organism evidence="2 3">
    <name type="scientific">Wickerhamomyces pijperi</name>
    <name type="common">Yeast</name>
    <name type="synonym">Pichia pijperi</name>
    <dbReference type="NCBI Taxonomy" id="599730"/>
    <lineage>
        <taxon>Eukaryota</taxon>
        <taxon>Fungi</taxon>
        <taxon>Dikarya</taxon>
        <taxon>Ascomycota</taxon>
        <taxon>Saccharomycotina</taxon>
        <taxon>Saccharomycetes</taxon>
        <taxon>Phaffomycetales</taxon>
        <taxon>Wickerhamomycetaceae</taxon>
        <taxon>Wickerhamomyces</taxon>
    </lineage>
</organism>
<name>A0A9P8Q2V4_WICPI</name>
<feature type="signal peptide" evidence="1">
    <location>
        <begin position="1"/>
        <end position="25"/>
    </location>
</feature>
<evidence type="ECO:0000313" key="3">
    <source>
        <dbReference type="Proteomes" id="UP000774326"/>
    </source>
</evidence>